<dbReference type="SUPFAM" id="SSF53756">
    <property type="entry name" value="UDP-Glycosyltransferase/glycogen phosphorylase"/>
    <property type="match status" value="1"/>
</dbReference>
<dbReference type="RefSeq" id="WP_169930346.1">
    <property type="nucleotide sequence ID" value="NZ_PIPR01000001.1"/>
</dbReference>
<dbReference type="Pfam" id="PF00534">
    <property type="entry name" value="Glycos_transf_1"/>
    <property type="match status" value="1"/>
</dbReference>
<dbReference type="AlphaFoldDB" id="A0A7Z6ZUU5"/>
<dbReference type="InterPro" id="IPR028098">
    <property type="entry name" value="Glyco_trans_4-like_N"/>
</dbReference>
<gene>
    <name evidence="4" type="ORF">CWE22_05485</name>
</gene>
<feature type="domain" description="Glycosyl transferase family 1" evidence="2">
    <location>
        <begin position="219"/>
        <end position="385"/>
    </location>
</feature>
<comment type="caution">
    <text evidence="4">The sequence shown here is derived from an EMBL/GenBank/DDBJ whole genome shotgun (WGS) entry which is preliminary data.</text>
</comment>
<feature type="domain" description="Glycosyltransferase subfamily 4-like N-terminal" evidence="3">
    <location>
        <begin position="24"/>
        <end position="208"/>
    </location>
</feature>
<dbReference type="GO" id="GO:0009103">
    <property type="term" value="P:lipopolysaccharide biosynthetic process"/>
    <property type="evidence" value="ECO:0007669"/>
    <property type="project" value="TreeGrafter"/>
</dbReference>
<accession>A0A7Z6ZUU5</accession>
<organism evidence="4 5">
    <name type="scientific">Pseudidiomarina aestuarii</name>
    <dbReference type="NCBI Taxonomy" id="624146"/>
    <lineage>
        <taxon>Bacteria</taxon>
        <taxon>Pseudomonadati</taxon>
        <taxon>Pseudomonadota</taxon>
        <taxon>Gammaproteobacteria</taxon>
        <taxon>Alteromonadales</taxon>
        <taxon>Idiomarinaceae</taxon>
        <taxon>Pseudidiomarina</taxon>
    </lineage>
</organism>
<keyword evidence="1 4" id="KW-0808">Transferase</keyword>
<dbReference type="PANTHER" id="PTHR46401">
    <property type="entry name" value="GLYCOSYLTRANSFERASE WBBK-RELATED"/>
    <property type="match status" value="1"/>
</dbReference>
<evidence type="ECO:0000256" key="1">
    <source>
        <dbReference type="ARBA" id="ARBA00022679"/>
    </source>
</evidence>
<dbReference type="Gene3D" id="3.40.50.2000">
    <property type="entry name" value="Glycogen Phosphorylase B"/>
    <property type="match status" value="2"/>
</dbReference>
<dbReference type="CDD" id="cd03794">
    <property type="entry name" value="GT4_WbuB-like"/>
    <property type="match status" value="1"/>
</dbReference>
<protein>
    <submittedName>
        <fullName evidence="4">Glycosyltransferase WbuB</fullName>
    </submittedName>
</protein>
<reference evidence="5" key="1">
    <citation type="journal article" date="2018" name="Front. Microbiol.">
        <title>Genome-Based Analysis Reveals the Taxonomy and Diversity of the Family Idiomarinaceae.</title>
        <authorList>
            <person name="Liu Y."/>
            <person name="Lai Q."/>
            <person name="Shao Z."/>
        </authorList>
    </citation>
    <scope>NUCLEOTIDE SEQUENCE [LARGE SCALE GENOMIC DNA]</scope>
    <source>
        <strain evidence="5">KYW314</strain>
    </source>
</reference>
<name>A0A7Z6ZUU5_9GAMM</name>
<evidence type="ECO:0000313" key="5">
    <source>
        <dbReference type="Proteomes" id="UP000287766"/>
    </source>
</evidence>
<evidence type="ECO:0000313" key="4">
    <source>
        <dbReference type="EMBL" id="RUO41611.1"/>
    </source>
</evidence>
<dbReference type="EMBL" id="PIPR01000001">
    <property type="protein sequence ID" value="RUO41611.1"/>
    <property type="molecule type" value="Genomic_DNA"/>
</dbReference>
<dbReference type="GO" id="GO:0016757">
    <property type="term" value="F:glycosyltransferase activity"/>
    <property type="evidence" value="ECO:0007669"/>
    <property type="project" value="InterPro"/>
</dbReference>
<sequence>MNKPEVWFINHYASTPSCGFGGRTYYFAKELSKRGYQVKLIICNPHHLLRDAIPQNSSIEERLIDDVNVVFLKGIQYQSAHSLFRIINWFVFSVRLRLLHKRYRDTPPNFIFCSSPSLISFEGAYYLSKKFKSRLIFDVRDIWPMTLIELGGKSPKNPLIRVMSLIERRAYLKSDYITSNLKNFDLHLGELQIDKSKFRWIPNGFDRSELYKDISSSERESGHKNFVVGYTGTFGLANAIDLMLEAALLLKNHKDIMFKLVGEGRELPAMQSFCKLHNLTNVEFLDFVPKNKIHETLRDFDVLMVGAMKSSLYKYGVSPNKLFDYFAAGKPIIYYIDSPNFNPIKDADCGIEVSSSDCEELSEAILQIKNMPIDERTKMGLRGREYANKNFDYSILTDKVEALIYD</sequence>
<keyword evidence="5" id="KW-1185">Reference proteome</keyword>
<dbReference type="InterPro" id="IPR001296">
    <property type="entry name" value="Glyco_trans_1"/>
</dbReference>
<evidence type="ECO:0000259" key="2">
    <source>
        <dbReference type="Pfam" id="PF00534"/>
    </source>
</evidence>
<dbReference type="Proteomes" id="UP000287766">
    <property type="component" value="Unassembled WGS sequence"/>
</dbReference>
<evidence type="ECO:0000259" key="3">
    <source>
        <dbReference type="Pfam" id="PF13439"/>
    </source>
</evidence>
<proteinExistence type="predicted"/>
<dbReference type="PANTHER" id="PTHR46401:SF2">
    <property type="entry name" value="GLYCOSYLTRANSFERASE WBBK-RELATED"/>
    <property type="match status" value="1"/>
</dbReference>
<dbReference type="Pfam" id="PF13439">
    <property type="entry name" value="Glyco_transf_4"/>
    <property type="match status" value="1"/>
</dbReference>